<accession>A0ABR1RDP9</accession>
<sequence>MDDEGVPPVPGPKTYPFKDGDEPLKIKWLRHIGKGIHAHVWAVLINGKLYVLKVFTFRKRYYVNPEWKVNVSKAEEIAYFDPFSCECRAYGRIREAGLEKYIAKCYGYIKLARDDFDPLMHDPKKWEDTFGYMERHKGRPFRALVKEFIKTYPDLYPTLPNHGPNNSRLANRFFRGAKDARTLVRGLRMIHKSGILICDINDGNVMNGRLIDFSRAWTVPHPVLNKETMENPEITMYLMEDGIQDADQVDYLIDWWNREHTPDLKIWDRCLPSHDYNLRSRSRPDRVRREGGRNASSWLIRPELYNWQARKRDNGTGQGRWVGIL</sequence>
<protein>
    <recommendedName>
        <fullName evidence="4">Protein kinase domain-containing protein</fullName>
    </recommendedName>
</protein>
<dbReference type="EMBL" id="JAQQWI010000016">
    <property type="protein sequence ID" value="KAK8008327.1"/>
    <property type="molecule type" value="Genomic_DNA"/>
</dbReference>
<dbReference type="InterPro" id="IPR025213">
    <property type="entry name" value="Sim4_Fta2"/>
</dbReference>
<evidence type="ECO:0000313" key="3">
    <source>
        <dbReference type="Proteomes" id="UP001396898"/>
    </source>
</evidence>
<proteinExistence type="predicted"/>
<evidence type="ECO:0000256" key="1">
    <source>
        <dbReference type="PROSITE-ProRule" id="PRU10141"/>
    </source>
</evidence>
<feature type="binding site" evidence="1">
    <location>
        <position position="53"/>
    </location>
    <ligand>
        <name>ATP</name>
        <dbReference type="ChEBI" id="CHEBI:30616"/>
    </ligand>
</feature>
<name>A0ABR1RDP9_9PEZI</name>
<keyword evidence="1" id="KW-0067">ATP-binding</keyword>
<comment type="caution">
    <text evidence="2">The sequence shown here is derived from an EMBL/GenBank/DDBJ whole genome shotgun (WGS) entry which is preliminary data.</text>
</comment>
<dbReference type="PROSITE" id="PS00107">
    <property type="entry name" value="PROTEIN_KINASE_ATP"/>
    <property type="match status" value="1"/>
</dbReference>
<dbReference type="SUPFAM" id="SSF56112">
    <property type="entry name" value="Protein kinase-like (PK-like)"/>
    <property type="match status" value="1"/>
</dbReference>
<evidence type="ECO:0000313" key="2">
    <source>
        <dbReference type="EMBL" id="KAK8008327.1"/>
    </source>
</evidence>
<keyword evidence="3" id="KW-1185">Reference proteome</keyword>
<dbReference type="InterPro" id="IPR017441">
    <property type="entry name" value="Protein_kinase_ATP_BS"/>
</dbReference>
<dbReference type="InterPro" id="IPR011009">
    <property type="entry name" value="Kinase-like_dom_sf"/>
</dbReference>
<gene>
    <name evidence="2" type="ORF">PG991_010878</name>
</gene>
<keyword evidence="1" id="KW-0547">Nucleotide-binding</keyword>
<evidence type="ECO:0008006" key="4">
    <source>
        <dbReference type="Google" id="ProtNLM"/>
    </source>
</evidence>
<dbReference type="Pfam" id="PF13095">
    <property type="entry name" value="FTA2"/>
    <property type="match status" value="1"/>
</dbReference>
<dbReference type="Proteomes" id="UP001396898">
    <property type="component" value="Unassembled WGS sequence"/>
</dbReference>
<organism evidence="2 3">
    <name type="scientific">Apiospora marii</name>
    <dbReference type="NCBI Taxonomy" id="335849"/>
    <lineage>
        <taxon>Eukaryota</taxon>
        <taxon>Fungi</taxon>
        <taxon>Dikarya</taxon>
        <taxon>Ascomycota</taxon>
        <taxon>Pezizomycotina</taxon>
        <taxon>Sordariomycetes</taxon>
        <taxon>Xylariomycetidae</taxon>
        <taxon>Amphisphaeriales</taxon>
        <taxon>Apiosporaceae</taxon>
        <taxon>Apiospora</taxon>
    </lineage>
</organism>
<reference evidence="2 3" key="1">
    <citation type="submission" date="2023-01" db="EMBL/GenBank/DDBJ databases">
        <title>Analysis of 21 Apiospora genomes using comparative genomics revels a genus with tremendous synthesis potential of carbohydrate active enzymes and secondary metabolites.</title>
        <authorList>
            <person name="Sorensen T."/>
        </authorList>
    </citation>
    <scope>NUCLEOTIDE SEQUENCE [LARGE SCALE GENOMIC DNA]</scope>
    <source>
        <strain evidence="2 3">CBS 20057</strain>
    </source>
</reference>